<dbReference type="SUPFAM" id="SSF52833">
    <property type="entry name" value="Thioredoxin-like"/>
    <property type="match status" value="1"/>
</dbReference>
<dbReference type="CDD" id="cd02972">
    <property type="entry name" value="DsbA_family"/>
    <property type="match status" value="1"/>
</dbReference>
<comment type="caution">
    <text evidence="3">The sequence shown here is derived from an EMBL/GenBank/DDBJ whole genome shotgun (WGS) entry which is preliminary data.</text>
</comment>
<dbReference type="PROSITE" id="PS51257">
    <property type="entry name" value="PROKAR_LIPOPROTEIN"/>
    <property type="match status" value="1"/>
</dbReference>
<evidence type="ECO:0000313" key="4">
    <source>
        <dbReference type="Proteomes" id="UP001140293"/>
    </source>
</evidence>
<evidence type="ECO:0000256" key="1">
    <source>
        <dbReference type="SAM" id="SignalP"/>
    </source>
</evidence>
<reference evidence="3" key="2">
    <citation type="journal article" date="2022" name="BMC Genomics">
        <title>Comparative genome analysis of mycobacteria focusing on tRNA and non-coding RNA.</title>
        <authorList>
            <person name="Behra P.R.K."/>
            <person name="Pettersson B.M.F."/>
            <person name="Ramesh M."/>
            <person name="Das S."/>
            <person name="Dasgupta S."/>
            <person name="Kirsebom L.A."/>
        </authorList>
    </citation>
    <scope>NUCLEOTIDE SEQUENCE</scope>
    <source>
        <strain evidence="3">DSM 44615</strain>
    </source>
</reference>
<evidence type="ECO:0000259" key="2">
    <source>
        <dbReference type="Pfam" id="PF13462"/>
    </source>
</evidence>
<keyword evidence="4" id="KW-1185">Reference proteome</keyword>
<organism evidence="3 4">
    <name type="scientific">[Mycobacterium] manitobense</name>
    <dbReference type="NCBI Taxonomy" id="190147"/>
    <lineage>
        <taxon>Bacteria</taxon>
        <taxon>Bacillati</taxon>
        <taxon>Actinomycetota</taxon>
        <taxon>Actinomycetes</taxon>
        <taxon>Mycobacteriales</taxon>
        <taxon>Mycobacteriaceae</taxon>
        <taxon>Mycolicibacterium</taxon>
    </lineage>
</organism>
<dbReference type="AlphaFoldDB" id="A0A9X2YVE1"/>
<dbReference type="Pfam" id="PF13462">
    <property type="entry name" value="Thioredoxin_4"/>
    <property type="match status" value="1"/>
</dbReference>
<reference evidence="3" key="1">
    <citation type="submission" date="2020-07" db="EMBL/GenBank/DDBJ databases">
        <authorList>
            <person name="Pettersson B.M.F."/>
            <person name="Behra P.R.K."/>
            <person name="Ramesh M."/>
            <person name="Das S."/>
            <person name="Dasgupta S."/>
            <person name="Kirsebom L.A."/>
        </authorList>
    </citation>
    <scope>NUCLEOTIDE SEQUENCE</scope>
    <source>
        <strain evidence="3">DSM 44615</strain>
    </source>
</reference>
<feature type="chain" id="PRO_5040844678" evidence="1">
    <location>
        <begin position="24"/>
        <end position="224"/>
    </location>
</feature>
<sequence length="224" mass="23914">MTASRKMVALGLAVLLLFTAGCSRDIAGAAKRDPVEPGTAVTEDGYGIVIGFPEAPVRIEVFTEPQCPHCADLQADFGADFERYVDMGQLAVTYRPVTFFDQDGNDHSARVSNAMFLAAGPGTSAPDFQNFVEQLWAQQDSPEAPSNAALAKLATDSGIGGERAGEISAGSEAVDTAEMTALNTEFLWEIDPLDAGTPTVYDLVNDEKLDIYDDNWLAKLLSSV</sequence>
<name>A0A9X2YVE1_9MYCO</name>
<feature type="signal peptide" evidence="1">
    <location>
        <begin position="1"/>
        <end position="23"/>
    </location>
</feature>
<evidence type="ECO:0000313" key="3">
    <source>
        <dbReference type="EMBL" id="MCV7173891.1"/>
    </source>
</evidence>
<feature type="domain" description="Thioredoxin-like fold" evidence="2">
    <location>
        <begin position="45"/>
        <end position="210"/>
    </location>
</feature>
<dbReference type="EMBL" id="JACKSJ010000257">
    <property type="protein sequence ID" value="MCV7173891.1"/>
    <property type="molecule type" value="Genomic_DNA"/>
</dbReference>
<protein>
    <submittedName>
        <fullName evidence="3">Thioredoxin domain-containing protein</fullName>
    </submittedName>
</protein>
<dbReference type="Gene3D" id="3.40.30.10">
    <property type="entry name" value="Glutaredoxin"/>
    <property type="match status" value="1"/>
</dbReference>
<dbReference type="InterPro" id="IPR012336">
    <property type="entry name" value="Thioredoxin-like_fold"/>
</dbReference>
<dbReference type="RefSeq" id="WP_264016065.1">
    <property type="nucleotide sequence ID" value="NZ_JACKSJ010000257.1"/>
</dbReference>
<proteinExistence type="predicted"/>
<keyword evidence="1" id="KW-0732">Signal</keyword>
<gene>
    <name evidence="3" type="ORF">H7I41_28625</name>
</gene>
<dbReference type="InterPro" id="IPR036249">
    <property type="entry name" value="Thioredoxin-like_sf"/>
</dbReference>
<dbReference type="Proteomes" id="UP001140293">
    <property type="component" value="Unassembled WGS sequence"/>
</dbReference>
<accession>A0A9X2YVE1</accession>